<dbReference type="Pfam" id="PF02902">
    <property type="entry name" value="Peptidase_C48"/>
    <property type="match status" value="1"/>
</dbReference>
<dbReference type="EMBL" id="NIVC01000251">
    <property type="protein sequence ID" value="PAA87059.1"/>
    <property type="molecule type" value="Genomic_DNA"/>
</dbReference>
<dbReference type="InterPro" id="IPR038765">
    <property type="entry name" value="Papain-like_cys_pep_sf"/>
</dbReference>
<dbReference type="PANTHER" id="PTHR12606">
    <property type="entry name" value="SENTRIN/SUMO-SPECIFIC PROTEASE"/>
    <property type="match status" value="1"/>
</dbReference>
<name>A0A267GP35_9PLAT</name>
<dbReference type="PANTHER" id="PTHR12606:SF141">
    <property type="entry name" value="GH15225P-RELATED"/>
    <property type="match status" value="1"/>
</dbReference>
<keyword evidence="8" id="KW-1185">Reference proteome</keyword>
<feature type="domain" description="Ubiquitin-like protease family profile" evidence="6">
    <location>
        <begin position="411"/>
        <end position="579"/>
    </location>
</feature>
<dbReference type="GO" id="GO:0080090">
    <property type="term" value="P:regulation of primary metabolic process"/>
    <property type="evidence" value="ECO:0007669"/>
    <property type="project" value="UniProtKB-ARBA"/>
</dbReference>
<dbReference type="SUPFAM" id="SSF54001">
    <property type="entry name" value="Cysteine proteinases"/>
    <property type="match status" value="1"/>
</dbReference>
<dbReference type="InterPro" id="IPR003653">
    <property type="entry name" value="Peptidase_C48_C"/>
</dbReference>
<dbReference type="PROSITE" id="PS50600">
    <property type="entry name" value="ULP_PROTEASE"/>
    <property type="match status" value="1"/>
</dbReference>
<feature type="compositionally biased region" description="Low complexity" evidence="5">
    <location>
        <begin position="194"/>
        <end position="218"/>
    </location>
</feature>
<comment type="similarity">
    <text evidence="1">Belongs to the peptidase C48 family.</text>
</comment>
<dbReference type="OrthoDB" id="1939479at2759"/>
<gene>
    <name evidence="7" type="ORF">BOX15_Mlig008901g3</name>
</gene>
<feature type="compositionally biased region" description="Low complexity" evidence="5">
    <location>
        <begin position="249"/>
        <end position="267"/>
    </location>
</feature>
<dbReference type="AlphaFoldDB" id="A0A267GP35"/>
<dbReference type="GO" id="GO:0005634">
    <property type="term" value="C:nucleus"/>
    <property type="evidence" value="ECO:0007669"/>
    <property type="project" value="TreeGrafter"/>
</dbReference>
<dbReference type="FunFam" id="3.40.395.10:FF:000001">
    <property type="entry name" value="Sentrin-specific protease 1"/>
    <property type="match status" value="1"/>
</dbReference>
<feature type="compositionally biased region" description="Low complexity" evidence="5">
    <location>
        <begin position="175"/>
        <end position="186"/>
    </location>
</feature>
<dbReference type="Proteomes" id="UP000215902">
    <property type="component" value="Unassembled WGS sequence"/>
</dbReference>
<evidence type="ECO:0000313" key="7">
    <source>
        <dbReference type="EMBL" id="PAA87059.1"/>
    </source>
</evidence>
<evidence type="ECO:0000256" key="1">
    <source>
        <dbReference type="ARBA" id="ARBA00005234"/>
    </source>
</evidence>
<evidence type="ECO:0000256" key="4">
    <source>
        <dbReference type="ARBA" id="ARBA00022807"/>
    </source>
</evidence>
<organism evidence="7 8">
    <name type="scientific">Macrostomum lignano</name>
    <dbReference type="NCBI Taxonomy" id="282301"/>
    <lineage>
        <taxon>Eukaryota</taxon>
        <taxon>Metazoa</taxon>
        <taxon>Spiralia</taxon>
        <taxon>Lophotrochozoa</taxon>
        <taxon>Platyhelminthes</taxon>
        <taxon>Rhabditophora</taxon>
        <taxon>Macrostomorpha</taxon>
        <taxon>Macrostomida</taxon>
        <taxon>Macrostomidae</taxon>
        <taxon>Macrostomum</taxon>
    </lineage>
</organism>
<dbReference type="GO" id="GO:0060255">
    <property type="term" value="P:regulation of macromolecule metabolic process"/>
    <property type="evidence" value="ECO:0007669"/>
    <property type="project" value="UniProtKB-ARBA"/>
</dbReference>
<feature type="region of interest" description="Disordered" evidence="5">
    <location>
        <begin position="231"/>
        <end position="270"/>
    </location>
</feature>
<feature type="region of interest" description="Disordered" evidence="5">
    <location>
        <begin position="173"/>
        <end position="219"/>
    </location>
</feature>
<sequence length="610" mass="68420">MFRFIRNFFFPQSETERPSQEQVAPIQRPTLTHRNSEVVLVHHSGSESSRKRKAFEENLGSTIDSKRNRLATKNRGTWNLDIEQADFNFSKNNFDIFAGTGNTSLISRQSLPSQLRQGQSFNRHQHLSIAACSESSASSGNRQRQRRSQQNSHSALNAVQSVLGQITNLPDSYLSAANSPSPAGANQVSTTEKSQPPASTASIAQATSQQQQQSQKQPCIHSTPLATVATGMASSGARSDKSNKKKHPAAAAAASTVPKSAAAAAADSADDDEDCVITSIEEPKSVADIISPCKYLSPDWLNDIKTSSQSLKSYMQRVETEENLKMQYWAKRREADERDLVARVTRNLKLAERELPVLPYQYEEPPPTPPPAADEEEEEFPDLTEAQLQLVERAWSRQLPSSEVLDEGFSLRVTREELRSLAGLNWLNDNIVNFYMQLIAARSADEQLGLPKVHAFSTFFYTKLSSSGYASVRRWTRKVDIFSCDILLCPVHLHNNHWTLCIVDLRCRNIIYLDSLSMGGGASCLPLMRQYLADEHRDKKSGTALPDLSDYQLIRETGAPQQENGSDCGVFTCKFADYYCKQKDFTFSQDNMPYFRKRITVEIMEKRLLW</sequence>
<dbReference type="Gene3D" id="3.40.395.10">
    <property type="entry name" value="Adenoviral Proteinase, Chain A"/>
    <property type="match status" value="1"/>
</dbReference>
<proteinExistence type="inferred from homology"/>
<evidence type="ECO:0000313" key="8">
    <source>
        <dbReference type="Proteomes" id="UP000215902"/>
    </source>
</evidence>
<accession>A0A267GP35</accession>
<protein>
    <recommendedName>
        <fullName evidence="6">Ubiquitin-like protease family profile domain-containing protein</fullName>
    </recommendedName>
</protein>
<dbReference type="STRING" id="282301.A0A267GP35"/>
<dbReference type="GO" id="GO:0016926">
    <property type="term" value="P:protein desumoylation"/>
    <property type="evidence" value="ECO:0007669"/>
    <property type="project" value="TreeGrafter"/>
</dbReference>
<evidence type="ECO:0000256" key="2">
    <source>
        <dbReference type="ARBA" id="ARBA00022670"/>
    </source>
</evidence>
<dbReference type="GO" id="GO:0016929">
    <property type="term" value="F:deSUMOylase activity"/>
    <property type="evidence" value="ECO:0007669"/>
    <property type="project" value="TreeGrafter"/>
</dbReference>
<keyword evidence="3" id="KW-0378">Hydrolase</keyword>
<comment type="caution">
    <text evidence="7">The sequence shown here is derived from an EMBL/GenBank/DDBJ whole genome shotgun (WGS) entry which is preliminary data.</text>
</comment>
<evidence type="ECO:0000256" key="5">
    <source>
        <dbReference type="SAM" id="MobiDB-lite"/>
    </source>
</evidence>
<keyword evidence="4" id="KW-0788">Thiol protease</keyword>
<dbReference type="GO" id="GO:0006508">
    <property type="term" value="P:proteolysis"/>
    <property type="evidence" value="ECO:0007669"/>
    <property type="project" value="UniProtKB-KW"/>
</dbReference>
<feature type="region of interest" description="Disordered" evidence="5">
    <location>
        <begin position="131"/>
        <end position="154"/>
    </location>
</feature>
<reference evidence="7 8" key="1">
    <citation type="submission" date="2017-06" db="EMBL/GenBank/DDBJ databases">
        <title>A platform for efficient transgenesis in Macrostomum lignano, a flatworm model organism for stem cell research.</title>
        <authorList>
            <person name="Berezikov E."/>
        </authorList>
    </citation>
    <scope>NUCLEOTIDE SEQUENCE [LARGE SCALE GENOMIC DNA]</scope>
    <source>
        <strain evidence="7">DV1</strain>
        <tissue evidence="7">Whole organism</tissue>
    </source>
</reference>
<evidence type="ECO:0000259" key="6">
    <source>
        <dbReference type="PROSITE" id="PS50600"/>
    </source>
</evidence>
<keyword evidence="2" id="KW-0645">Protease</keyword>
<evidence type="ECO:0000256" key="3">
    <source>
        <dbReference type="ARBA" id="ARBA00022801"/>
    </source>
</evidence>